<dbReference type="RefSeq" id="WP_236330955.1">
    <property type="nucleotide sequence ID" value="NZ_JAKIJS010000001.1"/>
</dbReference>
<evidence type="ECO:0000256" key="5">
    <source>
        <dbReference type="ARBA" id="ARBA00023136"/>
    </source>
</evidence>
<feature type="transmembrane region" description="Helical" evidence="6">
    <location>
        <begin position="139"/>
        <end position="167"/>
    </location>
</feature>
<dbReference type="Proteomes" id="UP001649381">
    <property type="component" value="Unassembled WGS sequence"/>
</dbReference>
<organism evidence="7 8">
    <name type="scientific">Pseudalkalibacillus berkeleyi</name>
    <dbReference type="NCBI Taxonomy" id="1069813"/>
    <lineage>
        <taxon>Bacteria</taxon>
        <taxon>Bacillati</taxon>
        <taxon>Bacillota</taxon>
        <taxon>Bacilli</taxon>
        <taxon>Bacillales</taxon>
        <taxon>Fictibacillaceae</taxon>
        <taxon>Pseudalkalibacillus</taxon>
    </lineage>
</organism>
<evidence type="ECO:0000256" key="3">
    <source>
        <dbReference type="ARBA" id="ARBA00022692"/>
    </source>
</evidence>
<evidence type="ECO:0000256" key="4">
    <source>
        <dbReference type="ARBA" id="ARBA00022989"/>
    </source>
</evidence>
<comment type="subcellular location">
    <subcellularLocation>
        <location evidence="1">Membrane</location>
        <topology evidence="1">Multi-pass membrane protein</topology>
    </subcellularLocation>
</comment>
<evidence type="ECO:0000256" key="6">
    <source>
        <dbReference type="SAM" id="Phobius"/>
    </source>
</evidence>
<feature type="transmembrane region" description="Helical" evidence="6">
    <location>
        <begin position="6"/>
        <end position="31"/>
    </location>
</feature>
<dbReference type="EMBL" id="JAKIJS010000001">
    <property type="protein sequence ID" value="MCF6136373.1"/>
    <property type="molecule type" value="Genomic_DNA"/>
</dbReference>
<feature type="transmembrane region" description="Helical" evidence="6">
    <location>
        <begin position="306"/>
        <end position="328"/>
    </location>
</feature>
<feature type="transmembrane region" description="Helical" evidence="6">
    <location>
        <begin position="232"/>
        <end position="256"/>
    </location>
</feature>
<keyword evidence="3 6" id="KW-0812">Transmembrane</keyword>
<dbReference type="InterPro" id="IPR014227">
    <property type="entry name" value="YtvI-like"/>
</dbReference>
<feature type="transmembrane region" description="Helical" evidence="6">
    <location>
        <begin position="268"/>
        <end position="286"/>
    </location>
</feature>
<proteinExistence type="inferred from homology"/>
<reference evidence="7 8" key="1">
    <citation type="submission" date="2022-01" db="EMBL/GenBank/DDBJ databases">
        <title>Alkalihalobacillus sp. EGI L200015, a novel bacterium isolated from a salt lake sediment.</title>
        <authorList>
            <person name="Gao L."/>
            <person name="Fang B.-Z."/>
            <person name="Li W.-J."/>
        </authorList>
    </citation>
    <scope>NUCLEOTIDE SEQUENCE [LARGE SCALE GENOMIC DNA]</scope>
    <source>
        <strain evidence="7 8">KCTC 12718</strain>
    </source>
</reference>
<evidence type="ECO:0000256" key="2">
    <source>
        <dbReference type="ARBA" id="ARBA00009773"/>
    </source>
</evidence>
<dbReference type="PANTHER" id="PTHR21716">
    <property type="entry name" value="TRANSMEMBRANE PROTEIN"/>
    <property type="match status" value="1"/>
</dbReference>
<dbReference type="Pfam" id="PF01594">
    <property type="entry name" value="AI-2E_transport"/>
    <property type="match status" value="1"/>
</dbReference>
<keyword evidence="5 6" id="KW-0472">Membrane</keyword>
<dbReference type="PANTHER" id="PTHR21716:SF68">
    <property type="entry name" value="TRANSPORT PROTEIN YTVI-RELATED"/>
    <property type="match status" value="1"/>
</dbReference>
<sequence length="343" mass="38341">MELKKYIPFVLLVGIIIFLIPYSIPLVLALLTSVLLEPFVKLLNRTFSIKRIWSVVISFTLFLALMLIGCYWAVTSLVVQVIEFSEQLPEYAQYIFENVEAFVIQLEEYYQEVPPEYLSTIQDALEDLRKLSIDFLSGIANGIVGFATGVPLLLIQLLIYLVSLFLFSLDLPRLHKGFLNLFSENAKEKVQLVLKQLSFAFVGFLRAQLILSFLTFLIAWIGLLILDVKYALIFSLLIVIVDILPILGTGSFLVPWALYNLYAGDQRLAIGLLVLFFLITIFRRIIEPKILGSSLGISALAALASLYIGFALLGVVGLIIGPAIVIIIKSLVNAGFLNVKIDF</sequence>
<evidence type="ECO:0000256" key="1">
    <source>
        <dbReference type="ARBA" id="ARBA00004141"/>
    </source>
</evidence>
<feature type="transmembrane region" description="Helical" evidence="6">
    <location>
        <begin position="52"/>
        <end position="74"/>
    </location>
</feature>
<comment type="caution">
    <text evidence="7">The sequence shown here is derived from an EMBL/GenBank/DDBJ whole genome shotgun (WGS) entry which is preliminary data.</text>
</comment>
<keyword evidence="4 6" id="KW-1133">Transmembrane helix</keyword>
<keyword evidence="8" id="KW-1185">Reference proteome</keyword>
<name>A0ABS9GY03_9BACL</name>
<comment type="similarity">
    <text evidence="2">Belongs to the autoinducer-2 exporter (AI-2E) (TC 2.A.86) family.</text>
</comment>
<evidence type="ECO:0000313" key="8">
    <source>
        <dbReference type="Proteomes" id="UP001649381"/>
    </source>
</evidence>
<dbReference type="NCBIfam" id="TIGR02872">
    <property type="entry name" value="spore_ytvI"/>
    <property type="match status" value="1"/>
</dbReference>
<protein>
    <submittedName>
        <fullName evidence="7">Sporulation integral membrane protein YtvI</fullName>
    </submittedName>
</protein>
<accession>A0ABS9GY03</accession>
<gene>
    <name evidence="7" type="primary">ytvI</name>
    <name evidence="7" type="ORF">L2716_01440</name>
</gene>
<evidence type="ECO:0000313" key="7">
    <source>
        <dbReference type="EMBL" id="MCF6136373.1"/>
    </source>
</evidence>
<dbReference type="InterPro" id="IPR002549">
    <property type="entry name" value="AI-2E-like"/>
</dbReference>
<feature type="transmembrane region" description="Helical" evidence="6">
    <location>
        <begin position="197"/>
        <end position="226"/>
    </location>
</feature>